<dbReference type="EMBL" id="GGEC01025168">
    <property type="protein sequence ID" value="MBX05652.1"/>
    <property type="molecule type" value="Transcribed_RNA"/>
</dbReference>
<protein>
    <submittedName>
        <fullName evidence="1">Uncharacterized protein</fullName>
    </submittedName>
</protein>
<organism evidence="1">
    <name type="scientific">Rhizophora mucronata</name>
    <name type="common">Asiatic mangrove</name>
    <dbReference type="NCBI Taxonomy" id="61149"/>
    <lineage>
        <taxon>Eukaryota</taxon>
        <taxon>Viridiplantae</taxon>
        <taxon>Streptophyta</taxon>
        <taxon>Embryophyta</taxon>
        <taxon>Tracheophyta</taxon>
        <taxon>Spermatophyta</taxon>
        <taxon>Magnoliopsida</taxon>
        <taxon>eudicotyledons</taxon>
        <taxon>Gunneridae</taxon>
        <taxon>Pentapetalae</taxon>
        <taxon>rosids</taxon>
        <taxon>fabids</taxon>
        <taxon>Malpighiales</taxon>
        <taxon>Rhizophoraceae</taxon>
        <taxon>Rhizophora</taxon>
    </lineage>
</organism>
<reference evidence="1" key="1">
    <citation type="submission" date="2018-02" db="EMBL/GenBank/DDBJ databases">
        <title>Rhizophora mucronata_Transcriptome.</title>
        <authorList>
            <person name="Meera S.P."/>
            <person name="Sreeshan A."/>
            <person name="Augustine A."/>
        </authorList>
    </citation>
    <scope>NUCLEOTIDE SEQUENCE</scope>
    <source>
        <tissue evidence="1">Leaf</tissue>
    </source>
</reference>
<name>A0A2P2KIY5_RHIMU</name>
<sequence>MFCVQNQKKTKCHSSGFCVQFMS</sequence>
<dbReference type="AlphaFoldDB" id="A0A2P2KIY5"/>
<accession>A0A2P2KIY5</accession>
<proteinExistence type="predicted"/>
<evidence type="ECO:0000313" key="1">
    <source>
        <dbReference type="EMBL" id="MBX05652.1"/>
    </source>
</evidence>